<dbReference type="Proteomes" id="UP000694853">
    <property type="component" value="Unplaced"/>
</dbReference>
<evidence type="ECO:0000256" key="1">
    <source>
        <dbReference type="SAM" id="MobiDB-lite"/>
    </source>
</evidence>
<dbReference type="Gene3D" id="2.40.70.10">
    <property type="entry name" value="Acid Proteases"/>
    <property type="match status" value="1"/>
</dbReference>
<dbReference type="OrthoDB" id="1751727at2759"/>
<dbReference type="PANTHER" id="PTHR33240">
    <property type="entry name" value="OS08G0508500 PROTEIN"/>
    <property type="match status" value="1"/>
</dbReference>
<dbReference type="RefSeq" id="XP_027368320.1">
    <property type="nucleotide sequence ID" value="XM_027512519.1"/>
</dbReference>
<accession>A0A8B8MIB7</accession>
<feature type="region of interest" description="Disordered" evidence="1">
    <location>
        <begin position="207"/>
        <end position="260"/>
    </location>
</feature>
<keyword evidence="2" id="KW-1185">Reference proteome</keyword>
<dbReference type="CDD" id="cd00303">
    <property type="entry name" value="retropepsin_like"/>
    <property type="match status" value="1"/>
</dbReference>
<gene>
    <name evidence="3" type="primary">LOC113874282</name>
</gene>
<dbReference type="KEGG" id="aprc:113874282"/>
<dbReference type="GeneID" id="113874282"/>
<feature type="region of interest" description="Disordered" evidence="1">
    <location>
        <begin position="25"/>
        <end position="51"/>
    </location>
</feature>
<reference evidence="3" key="2">
    <citation type="submission" date="2025-08" db="UniProtKB">
        <authorList>
            <consortium name="RefSeq"/>
        </authorList>
    </citation>
    <scope>IDENTIFICATION</scope>
    <source>
        <tissue evidence="3">Young leaves</tissue>
    </source>
</reference>
<feature type="compositionally biased region" description="Basic and acidic residues" evidence="1">
    <location>
        <begin position="333"/>
        <end position="361"/>
    </location>
</feature>
<protein>
    <submittedName>
        <fullName evidence="3">Uncharacterized protein LOC113874282</fullName>
    </submittedName>
</protein>
<reference evidence="2" key="1">
    <citation type="journal article" date="2019" name="Toxins">
        <title>Detection of Abrin-Like and Prepropulchellin-Like Toxin Genes and Transcripts Using Whole Genome Sequencing and Full-Length Transcript Sequencing of Abrus precatorius.</title>
        <authorList>
            <person name="Hovde B.T."/>
            <person name="Daligault H.E."/>
            <person name="Hanschen E.R."/>
            <person name="Kunde Y.A."/>
            <person name="Johnson M.B."/>
            <person name="Starkenburg S.R."/>
            <person name="Johnson S.L."/>
        </authorList>
    </citation>
    <scope>NUCLEOTIDE SEQUENCE [LARGE SCALE GENOMIC DNA]</scope>
</reference>
<feature type="region of interest" description="Disordered" evidence="1">
    <location>
        <begin position="330"/>
        <end position="370"/>
    </location>
</feature>
<feature type="compositionally biased region" description="Polar residues" evidence="1">
    <location>
        <begin position="33"/>
        <end position="51"/>
    </location>
</feature>
<evidence type="ECO:0000313" key="2">
    <source>
        <dbReference type="Proteomes" id="UP000694853"/>
    </source>
</evidence>
<feature type="compositionally biased region" description="Polar residues" evidence="1">
    <location>
        <begin position="251"/>
        <end position="260"/>
    </location>
</feature>
<name>A0A8B8MIB7_ABRPR</name>
<organism evidence="2 3">
    <name type="scientific">Abrus precatorius</name>
    <name type="common">Indian licorice</name>
    <name type="synonym">Glycine abrus</name>
    <dbReference type="NCBI Taxonomy" id="3816"/>
    <lineage>
        <taxon>Eukaryota</taxon>
        <taxon>Viridiplantae</taxon>
        <taxon>Streptophyta</taxon>
        <taxon>Embryophyta</taxon>
        <taxon>Tracheophyta</taxon>
        <taxon>Spermatophyta</taxon>
        <taxon>Magnoliopsida</taxon>
        <taxon>eudicotyledons</taxon>
        <taxon>Gunneridae</taxon>
        <taxon>Pentapetalae</taxon>
        <taxon>rosids</taxon>
        <taxon>fabids</taxon>
        <taxon>Fabales</taxon>
        <taxon>Fabaceae</taxon>
        <taxon>Papilionoideae</taxon>
        <taxon>50 kb inversion clade</taxon>
        <taxon>NPAAA clade</taxon>
        <taxon>indigoferoid/millettioid clade</taxon>
        <taxon>Abreae</taxon>
        <taxon>Abrus</taxon>
    </lineage>
</organism>
<sequence length="519" mass="59684">MAEMKREREKDALELSTLRRENATLRGEIRTHIPSQNTPIIQDQGESSALQEKSKQVYQSEAKNDRDDLVSRSPFVHHILEDFSHLTPRACTQLVHPTPLSSIDSFVTLARRFNLQFATSRPHPLTSLALVNIRQEKGESLRAFMERFGKVTLSIYNLEPAVAMHHLTTALKPGPFVNSICEKPPVDLDKLRSQAAKYMQMEELSKYQNRIRMDQGSNSKNTDRREAFKARQRNKRRNELERPPQGPKYPSYTTLNTNRSRVLDQALATEILRMPKRANTPPRADKSKSCRYHQNRGHTTKECTTLKDKIEELIKEGYLKDFVQTNPIGQIKRGRDQYPEPLRRSNDKRFEQQRSRSREPQLEDTMNQNPDPPITFTDDDFQGVDSVQDDPMVISVDILNCTVQKTLIDQGSSADILYWNTFKQLGIPKEELREYHESLVGFSGERVKTRGCIDLYTSFGSEHEGKRVKVTYLVVHANTFYNILLGRPSLNKLKAIVSTPHLAMKFPSERGRIVTVHAD</sequence>
<proteinExistence type="predicted"/>
<dbReference type="PANTHER" id="PTHR33240:SF15">
    <property type="entry name" value="GAG-PRO-LIKE PROTEIN"/>
    <property type="match status" value="1"/>
</dbReference>
<dbReference type="AlphaFoldDB" id="A0A8B8MIB7"/>
<evidence type="ECO:0000313" key="3">
    <source>
        <dbReference type="RefSeq" id="XP_027368320.1"/>
    </source>
</evidence>
<dbReference type="InterPro" id="IPR021109">
    <property type="entry name" value="Peptidase_aspartic_dom_sf"/>
</dbReference>